<dbReference type="EMBL" id="JACXVP010000008">
    <property type="protein sequence ID" value="KAG5591434.1"/>
    <property type="molecule type" value="Genomic_DNA"/>
</dbReference>
<evidence type="ECO:0000256" key="1">
    <source>
        <dbReference type="SAM" id="MobiDB-lite"/>
    </source>
</evidence>
<accession>A0A9J5XUL2</accession>
<sequence>MAAPIVKGATTTMQDGLYGYLPRLGSMYSTEITSNIATMVTVPFLMSCYHQYDVYKGFTGRLQIASGQQLCGSIGKQDKEDIEDKEGKEDKDQTLHLAIHQ</sequence>
<comment type="caution">
    <text evidence="2">The sequence shown here is derived from an EMBL/GenBank/DDBJ whole genome shotgun (WGS) entry which is preliminary data.</text>
</comment>
<protein>
    <submittedName>
        <fullName evidence="2">Uncharacterized protein</fullName>
    </submittedName>
</protein>
<reference evidence="2 3" key="1">
    <citation type="submission" date="2020-09" db="EMBL/GenBank/DDBJ databases">
        <title>De no assembly of potato wild relative species, Solanum commersonii.</title>
        <authorList>
            <person name="Cho K."/>
        </authorList>
    </citation>
    <scope>NUCLEOTIDE SEQUENCE [LARGE SCALE GENOMIC DNA]</scope>
    <source>
        <strain evidence="2">LZ3.2</strain>
        <tissue evidence="2">Leaf</tissue>
    </source>
</reference>
<keyword evidence="3" id="KW-1185">Reference proteome</keyword>
<evidence type="ECO:0000313" key="3">
    <source>
        <dbReference type="Proteomes" id="UP000824120"/>
    </source>
</evidence>
<evidence type="ECO:0000313" key="2">
    <source>
        <dbReference type="EMBL" id="KAG5591434.1"/>
    </source>
</evidence>
<name>A0A9J5XUL2_SOLCO</name>
<feature type="region of interest" description="Disordered" evidence="1">
    <location>
        <begin position="78"/>
        <end position="101"/>
    </location>
</feature>
<dbReference type="Proteomes" id="UP000824120">
    <property type="component" value="Chromosome 8"/>
</dbReference>
<gene>
    <name evidence="2" type="ORF">H5410_041948</name>
</gene>
<organism evidence="2 3">
    <name type="scientific">Solanum commersonii</name>
    <name type="common">Commerson's wild potato</name>
    <name type="synonym">Commerson's nightshade</name>
    <dbReference type="NCBI Taxonomy" id="4109"/>
    <lineage>
        <taxon>Eukaryota</taxon>
        <taxon>Viridiplantae</taxon>
        <taxon>Streptophyta</taxon>
        <taxon>Embryophyta</taxon>
        <taxon>Tracheophyta</taxon>
        <taxon>Spermatophyta</taxon>
        <taxon>Magnoliopsida</taxon>
        <taxon>eudicotyledons</taxon>
        <taxon>Gunneridae</taxon>
        <taxon>Pentapetalae</taxon>
        <taxon>asterids</taxon>
        <taxon>lamiids</taxon>
        <taxon>Solanales</taxon>
        <taxon>Solanaceae</taxon>
        <taxon>Solanoideae</taxon>
        <taxon>Solaneae</taxon>
        <taxon>Solanum</taxon>
    </lineage>
</organism>
<dbReference type="AlphaFoldDB" id="A0A9J5XUL2"/>
<feature type="compositionally biased region" description="Basic and acidic residues" evidence="1">
    <location>
        <begin position="85"/>
        <end position="94"/>
    </location>
</feature>
<proteinExistence type="predicted"/>